<reference evidence="12 13" key="1">
    <citation type="submission" date="2017-09" db="EMBL/GenBank/DDBJ databases">
        <authorList>
            <person name="Ehlers B."/>
            <person name="Leendertz F.H."/>
        </authorList>
    </citation>
    <scope>NUCLEOTIDE SEQUENCE [LARGE SCALE GENOMIC DNA]</scope>
    <source>
        <strain evidence="12 13">DSM 45537</strain>
    </source>
</reference>
<dbReference type="EC" id="1.5.5.2" evidence="2"/>
<feature type="binding site" evidence="10">
    <location>
        <position position="174"/>
    </location>
    <ligand>
        <name>FAD</name>
        <dbReference type="ChEBI" id="CHEBI:57692"/>
    </ligand>
</feature>
<evidence type="ECO:0000256" key="7">
    <source>
        <dbReference type="ARBA" id="ARBA00023062"/>
    </source>
</evidence>
<accession>A0A285KPX5</accession>
<dbReference type="PANTHER" id="PTHR13914:SF0">
    <property type="entry name" value="PROLINE DEHYDROGENASE 1, MITOCHONDRIAL"/>
    <property type="match status" value="1"/>
</dbReference>
<evidence type="ECO:0000313" key="13">
    <source>
        <dbReference type="Proteomes" id="UP000219565"/>
    </source>
</evidence>
<evidence type="ECO:0000256" key="1">
    <source>
        <dbReference type="ARBA" id="ARBA00004739"/>
    </source>
</evidence>
<keyword evidence="5 10" id="KW-0274">FAD</keyword>
<dbReference type="PANTHER" id="PTHR13914">
    <property type="entry name" value="PROLINE OXIDASE"/>
    <property type="match status" value="1"/>
</dbReference>
<keyword evidence="6" id="KW-0560">Oxidoreductase</keyword>
<feature type="domain" description="Proline dehydrogenase" evidence="11">
    <location>
        <begin position="47"/>
        <end position="310"/>
    </location>
</feature>
<keyword evidence="7" id="KW-0642">Proline metabolism</keyword>
<evidence type="ECO:0000256" key="10">
    <source>
        <dbReference type="PIRSR" id="PIRSR000196-2"/>
    </source>
</evidence>
<dbReference type="InterPro" id="IPR029041">
    <property type="entry name" value="FAD-linked_oxidoreductase-like"/>
</dbReference>
<keyword evidence="4 10" id="KW-0547">Nucleotide-binding</keyword>
<dbReference type="GO" id="GO:0010133">
    <property type="term" value="P:L-proline catabolic process to L-glutamate"/>
    <property type="evidence" value="ECO:0007669"/>
    <property type="project" value="UniProtKB-UniPathway"/>
</dbReference>
<comment type="pathway">
    <text evidence="1">Amino-acid degradation; L-proline degradation into L-glutamate; L-glutamate from L-proline: step 1/2.</text>
</comment>
<proteinExistence type="predicted"/>
<protein>
    <recommendedName>
        <fullName evidence="2">proline dehydrogenase</fullName>
        <ecNumber evidence="2">1.5.5.2</ecNumber>
    </recommendedName>
</protein>
<evidence type="ECO:0000256" key="5">
    <source>
        <dbReference type="ARBA" id="ARBA00022827"/>
    </source>
</evidence>
<evidence type="ECO:0000256" key="2">
    <source>
        <dbReference type="ARBA" id="ARBA00012695"/>
    </source>
</evidence>
<dbReference type="InterPro" id="IPR008219">
    <property type="entry name" value="PRODH_bac_arc"/>
</dbReference>
<evidence type="ECO:0000256" key="4">
    <source>
        <dbReference type="ARBA" id="ARBA00022741"/>
    </source>
</evidence>
<comment type="cofactor">
    <cofactor evidence="10">
        <name>FAD</name>
        <dbReference type="ChEBI" id="CHEBI:57692"/>
    </cofactor>
    <text evidence="10">Binds 1 FAD per subunit.</text>
</comment>
<dbReference type="Gene3D" id="3.20.20.220">
    <property type="match status" value="1"/>
</dbReference>
<organism evidence="12 13">
    <name type="scientific">Nocardia amikacinitolerans</name>
    <dbReference type="NCBI Taxonomy" id="756689"/>
    <lineage>
        <taxon>Bacteria</taxon>
        <taxon>Bacillati</taxon>
        <taxon>Actinomycetota</taxon>
        <taxon>Actinomycetes</taxon>
        <taxon>Mycobacteriales</taxon>
        <taxon>Nocardiaceae</taxon>
        <taxon>Nocardia</taxon>
    </lineage>
</organism>
<dbReference type="UniPathway" id="UPA00261">
    <property type="reaction ID" value="UER00373"/>
</dbReference>
<dbReference type="Pfam" id="PF01619">
    <property type="entry name" value="Pro_dh"/>
    <property type="match status" value="1"/>
</dbReference>
<dbReference type="OrthoDB" id="9773461at2"/>
<evidence type="ECO:0000259" key="11">
    <source>
        <dbReference type="Pfam" id="PF01619"/>
    </source>
</evidence>
<feature type="binding site" evidence="9">
    <location>
        <position position="299"/>
    </location>
    <ligand>
        <name>substrate</name>
    </ligand>
</feature>
<dbReference type="AlphaFoldDB" id="A0A285KPX5"/>
<dbReference type="InterPro" id="IPR015659">
    <property type="entry name" value="Proline_oxidase"/>
</dbReference>
<dbReference type="SUPFAM" id="SSF51730">
    <property type="entry name" value="FAD-linked oxidoreductase"/>
    <property type="match status" value="1"/>
</dbReference>
<feature type="binding site" evidence="10">
    <location>
        <begin position="237"/>
        <end position="238"/>
    </location>
    <ligand>
        <name>FAD</name>
        <dbReference type="ChEBI" id="CHEBI:57692"/>
    </ligand>
</feature>
<comment type="catalytic activity">
    <reaction evidence="8">
        <text>L-proline + a quinone = (S)-1-pyrroline-5-carboxylate + a quinol + H(+)</text>
        <dbReference type="Rhea" id="RHEA:23784"/>
        <dbReference type="ChEBI" id="CHEBI:15378"/>
        <dbReference type="ChEBI" id="CHEBI:17388"/>
        <dbReference type="ChEBI" id="CHEBI:24646"/>
        <dbReference type="ChEBI" id="CHEBI:60039"/>
        <dbReference type="ChEBI" id="CHEBI:132124"/>
        <dbReference type="EC" id="1.5.5.2"/>
    </reaction>
</comment>
<keyword evidence="3" id="KW-0285">Flavoprotein</keyword>
<dbReference type="GO" id="GO:0000166">
    <property type="term" value="F:nucleotide binding"/>
    <property type="evidence" value="ECO:0007669"/>
    <property type="project" value="UniProtKB-KW"/>
</dbReference>
<dbReference type="GO" id="GO:0004657">
    <property type="term" value="F:proline dehydrogenase activity"/>
    <property type="evidence" value="ECO:0007669"/>
    <property type="project" value="UniProtKB-EC"/>
</dbReference>
<evidence type="ECO:0000256" key="8">
    <source>
        <dbReference type="ARBA" id="ARBA00048779"/>
    </source>
</evidence>
<feature type="binding site" evidence="10">
    <location>
        <begin position="198"/>
        <end position="200"/>
    </location>
    <ligand>
        <name>FAD</name>
        <dbReference type="ChEBI" id="CHEBI:57692"/>
    </ligand>
</feature>
<feature type="binding site" evidence="9">
    <location>
        <position position="108"/>
    </location>
    <ligand>
        <name>substrate</name>
    </ligand>
</feature>
<dbReference type="Proteomes" id="UP000219565">
    <property type="component" value="Unassembled WGS sequence"/>
</dbReference>
<dbReference type="RefSeq" id="WP_067779147.1">
    <property type="nucleotide sequence ID" value="NZ_JAMTCX010000001.1"/>
</dbReference>
<evidence type="ECO:0000313" key="12">
    <source>
        <dbReference type="EMBL" id="SNY74692.1"/>
    </source>
</evidence>
<name>A0A285KPX5_9NOCA</name>
<dbReference type="STRING" id="1379680.GCA_001612615_00714"/>
<evidence type="ECO:0000256" key="9">
    <source>
        <dbReference type="PIRSR" id="PIRSR000196-1"/>
    </source>
</evidence>
<dbReference type="EMBL" id="OBEG01000001">
    <property type="protein sequence ID" value="SNY74692.1"/>
    <property type="molecule type" value="Genomic_DNA"/>
</dbReference>
<keyword evidence="13" id="KW-1185">Reference proteome</keyword>
<dbReference type="PIRSF" id="PIRSF000196">
    <property type="entry name" value="Pro_dehydrog"/>
    <property type="match status" value="1"/>
</dbReference>
<feature type="binding site" evidence="9">
    <location>
        <position position="300"/>
    </location>
    <ligand>
        <name>substrate</name>
    </ligand>
</feature>
<evidence type="ECO:0000256" key="6">
    <source>
        <dbReference type="ARBA" id="ARBA00023002"/>
    </source>
</evidence>
<evidence type="ECO:0000256" key="3">
    <source>
        <dbReference type="ARBA" id="ARBA00022630"/>
    </source>
</evidence>
<dbReference type="InterPro" id="IPR002872">
    <property type="entry name" value="Proline_DH_dom"/>
</dbReference>
<sequence>MPAGLLRPALLAAARSPRLERGVTRMRATRSLVDRFVAGSTEPQAIAATTALRSSGRFVTIDYLGEDTTDLARARDTVAHYRALLTALGQLPDAAEPGIVGPLEVSLKLSALGQSLPRDGHRIALDNAREICAAAREAGVAVTVDAEDHTTTDSTLSIVRDLRGDFPGTGTVLQAYLRRTEADCREFAGPGSRIRLCKGAYREPESVAYQSAAEVDAAYLRCLRILMDGAGYPMVATHDPAMIEAAKRYADQVDRKADEFEFQMLYGIRDAEQRRLAADRHRVRVYLPYGDQWYGYFMRRLAERPANLVFFLRALAQANRR</sequence>
<gene>
    <name evidence="12" type="ORF">SAMN04244553_0308</name>
</gene>